<comment type="similarity">
    <text evidence="8 9">Belongs to the MurJ/MviN family.</text>
</comment>
<dbReference type="NCBIfam" id="TIGR01695">
    <property type="entry name" value="murJ_mviN"/>
    <property type="match status" value="1"/>
</dbReference>
<organism evidence="11 12">
    <name type="scientific">Candidatus Thermofonsia Clade 3 bacterium</name>
    <dbReference type="NCBI Taxonomy" id="2364212"/>
    <lineage>
        <taxon>Bacteria</taxon>
        <taxon>Bacillati</taxon>
        <taxon>Chloroflexota</taxon>
        <taxon>Candidatus Thermofontia</taxon>
        <taxon>Candidatus Thermofonsia Clade 3</taxon>
    </lineage>
</organism>
<dbReference type="PANTHER" id="PTHR47019">
    <property type="entry name" value="LIPID II FLIPPASE MURJ"/>
    <property type="match status" value="1"/>
</dbReference>
<evidence type="ECO:0000313" key="12">
    <source>
        <dbReference type="Proteomes" id="UP000230790"/>
    </source>
</evidence>
<evidence type="ECO:0000256" key="2">
    <source>
        <dbReference type="ARBA" id="ARBA00022475"/>
    </source>
</evidence>
<feature type="transmembrane region" description="Helical" evidence="8">
    <location>
        <begin position="342"/>
        <end position="366"/>
    </location>
</feature>
<evidence type="ECO:0000256" key="5">
    <source>
        <dbReference type="ARBA" id="ARBA00022984"/>
    </source>
</evidence>
<keyword evidence="4 8" id="KW-0133">Cell shape</keyword>
<feature type="transmembrane region" description="Helical" evidence="8">
    <location>
        <begin position="87"/>
        <end position="108"/>
    </location>
</feature>
<feature type="transmembrane region" description="Helical" evidence="8">
    <location>
        <begin position="515"/>
        <end position="536"/>
    </location>
</feature>
<dbReference type="GO" id="GO:0008360">
    <property type="term" value="P:regulation of cell shape"/>
    <property type="evidence" value="ECO:0007669"/>
    <property type="project" value="UniProtKB-UniRule"/>
</dbReference>
<dbReference type="InterPro" id="IPR004268">
    <property type="entry name" value="MurJ"/>
</dbReference>
<dbReference type="GO" id="GO:0015648">
    <property type="term" value="F:lipid-linked peptidoglycan transporter activity"/>
    <property type="evidence" value="ECO:0007669"/>
    <property type="project" value="UniProtKB-UniRule"/>
</dbReference>
<evidence type="ECO:0000256" key="7">
    <source>
        <dbReference type="ARBA" id="ARBA00023136"/>
    </source>
</evidence>
<proteinExistence type="inferred from homology"/>
<feature type="transmembrane region" description="Helical" evidence="8">
    <location>
        <begin position="170"/>
        <end position="189"/>
    </location>
</feature>
<keyword evidence="8 9" id="KW-0813">Transport</keyword>
<sequence>MRATETEPLPAPALAPLPVDPTSTGNAPRTNLVGVQRRIAWAAAITSLGNLSSRVIGLAREMVKSFYFGNGQAASAFELAANIPTQFYDLLVGGMLSSALVPTLSGLAAQEDDEARRREFGALLGALIGLFTLGLSVLIAILWLCATPIAHLIGGGPNQDAELVASLLRITIPAILFLNLSGIVSAALFARHKFGFTAFTATIFNLTLIVCMALFESRLGVASLALGLLAGSAAQVLIQLPGLRGVPIRLSLNWRLPGVSRVIRLFLPVAGGLVLAQIAVQASFIFAGRISAEGPATMRYAAQVIQFPLGMIVTAVSAAILPSLSAARGEAFKATLAQGLRLVWVLIAPATVGLYVLATPVIALLFQHGAFTAESTAYTAVALRAAAPGLLFAAIDTPLIFAFYARRDTRTPTLVGLVSTTFYLVLIGGLAQASQAGMRPFTLADLILANSLKTGVDAMLMGFFLWREIGGLGGYGLAGLIAKVSLASLVMGGAVWLVMSALLTRFGLETLGTQALVAIGAALVGGVVYVLCASALRIPEWMAISSAVRQRLGVG</sequence>
<comment type="subcellular location">
    <subcellularLocation>
        <location evidence="1 8">Cell membrane</location>
        <topology evidence="1 8">Multi-pass membrane protein</topology>
    </subcellularLocation>
</comment>
<evidence type="ECO:0000256" key="10">
    <source>
        <dbReference type="SAM" id="MobiDB-lite"/>
    </source>
</evidence>
<feature type="transmembrane region" description="Helical" evidence="8">
    <location>
        <begin position="120"/>
        <end position="150"/>
    </location>
</feature>
<dbReference type="GO" id="GO:0034204">
    <property type="term" value="P:lipid translocation"/>
    <property type="evidence" value="ECO:0007669"/>
    <property type="project" value="TreeGrafter"/>
</dbReference>
<gene>
    <name evidence="11" type="primary">mviN</name>
    <name evidence="8" type="synonym">murJ</name>
    <name evidence="11" type="ORF">CUN48_00385</name>
</gene>
<dbReference type="InterPro" id="IPR051050">
    <property type="entry name" value="Lipid_II_flippase_MurJ/MviN"/>
</dbReference>
<dbReference type="PRINTS" id="PR01806">
    <property type="entry name" value="VIRFACTRMVIN"/>
</dbReference>
<feature type="transmembrane region" description="Helical" evidence="8">
    <location>
        <begin position="196"/>
        <end position="215"/>
    </location>
</feature>
<feature type="transmembrane region" description="Helical" evidence="8">
    <location>
        <begin position="414"/>
        <end position="434"/>
    </location>
</feature>
<reference evidence="11 12" key="1">
    <citation type="submission" date="2017-11" db="EMBL/GenBank/DDBJ databases">
        <title>Evolution of Phototrophy in the Chloroflexi Phylum Driven by Horizontal Gene Transfer.</title>
        <authorList>
            <person name="Ward L.M."/>
            <person name="Hemp J."/>
            <person name="Shih P.M."/>
            <person name="Mcglynn S.E."/>
            <person name="Fischer W."/>
        </authorList>
    </citation>
    <scope>NUCLEOTIDE SEQUENCE [LARGE SCALE GENOMIC DNA]</scope>
    <source>
        <strain evidence="11">JP3_7</strain>
    </source>
</reference>
<evidence type="ECO:0000256" key="8">
    <source>
        <dbReference type="HAMAP-Rule" id="MF_02078"/>
    </source>
</evidence>
<dbReference type="Proteomes" id="UP000230790">
    <property type="component" value="Unassembled WGS sequence"/>
</dbReference>
<dbReference type="UniPathway" id="UPA00219"/>
<feature type="compositionally biased region" description="Pro residues" evidence="10">
    <location>
        <begin position="9"/>
        <end position="19"/>
    </location>
</feature>
<evidence type="ECO:0000256" key="6">
    <source>
        <dbReference type="ARBA" id="ARBA00022989"/>
    </source>
</evidence>
<comment type="function">
    <text evidence="8 9">Involved in peptidoglycan biosynthesis. Transports lipid-linked peptidoglycan precursors from the inner to the outer leaflet of the cytoplasmic membrane.</text>
</comment>
<dbReference type="PIRSF" id="PIRSF002869">
    <property type="entry name" value="MviN"/>
    <property type="match status" value="1"/>
</dbReference>
<keyword evidence="2 8" id="KW-1003">Cell membrane</keyword>
<accession>A0A2M8QH28</accession>
<keyword evidence="6 8" id="KW-1133">Transmembrane helix</keyword>
<dbReference type="GO" id="GO:0009252">
    <property type="term" value="P:peptidoglycan biosynthetic process"/>
    <property type="evidence" value="ECO:0007669"/>
    <property type="project" value="UniProtKB-UniRule"/>
</dbReference>
<comment type="caution">
    <text evidence="11">The sequence shown here is derived from an EMBL/GenBank/DDBJ whole genome shotgun (WGS) entry which is preliminary data.</text>
</comment>
<evidence type="ECO:0000313" key="11">
    <source>
        <dbReference type="EMBL" id="PJF49106.1"/>
    </source>
</evidence>
<dbReference type="GO" id="GO:0005886">
    <property type="term" value="C:plasma membrane"/>
    <property type="evidence" value="ECO:0007669"/>
    <property type="project" value="UniProtKB-SubCell"/>
</dbReference>
<dbReference type="PANTHER" id="PTHR47019:SF1">
    <property type="entry name" value="LIPID II FLIPPASE MURJ"/>
    <property type="match status" value="1"/>
</dbReference>
<keyword evidence="3 8" id="KW-0812">Transmembrane</keyword>
<protein>
    <recommendedName>
        <fullName evidence="8">Probable lipid II flippase MurJ</fullName>
    </recommendedName>
</protein>
<dbReference type="EMBL" id="PGTN01000001">
    <property type="protein sequence ID" value="PJF49106.1"/>
    <property type="molecule type" value="Genomic_DNA"/>
</dbReference>
<keyword evidence="7 8" id="KW-0472">Membrane</keyword>
<dbReference type="Pfam" id="PF03023">
    <property type="entry name" value="MurJ"/>
    <property type="match status" value="1"/>
</dbReference>
<feature type="transmembrane region" description="Helical" evidence="8">
    <location>
        <begin position="386"/>
        <end position="405"/>
    </location>
</feature>
<feature type="transmembrane region" description="Helical" evidence="8">
    <location>
        <begin position="262"/>
        <end position="288"/>
    </location>
</feature>
<evidence type="ECO:0000256" key="4">
    <source>
        <dbReference type="ARBA" id="ARBA00022960"/>
    </source>
</evidence>
<dbReference type="HAMAP" id="MF_02078">
    <property type="entry name" value="MurJ_MviN"/>
    <property type="match status" value="1"/>
</dbReference>
<feature type="region of interest" description="Disordered" evidence="10">
    <location>
        <begin position="1"/>
        <end position="25"/>
    </location>
</feature>
<keyword evidence="8 9" id="KW-0961">Cell wall biogenesis/degradation</keyword>
<evidence type="ECO:0000256" key="1">
    <source>
        <dbReference type="ARBA" id="ARBA00004651"/>
    </source>
</evidence>
<evidence type="ECO:0000256" key="3">
    <source>
        <dbReference type="ARBA" id="ARBA00022692"/>
    </source>
</evidence>
<name>A0A2M8QH28_9CHLR</name>
<keyword evidence="5 8" id="KW-0573">Peptidoglycan synthesis</keyword>
<dbReference type="AlphaFoldDB" id="A0A2M8QH28"/>
<evidence type="ECO:0000256" key="9">
    <source>
        <dbReference type="PIRNR" id="PIRNR002869"/>
    </source>
</evidence>
<feature type="transmembrane region" description="Helical" evidence="8">
    <location>
        <begin position="478"/>
        <end position="503"/>
    </location>
</feature>
<dbReference type="GO" id="GO:0071555">
    <property type="term" value="P:cell wall organization"/>
    <property type="evidence" value="ECO:0007669"/>
    <property type="project" value="UniProtKB-UniRule"/>
</dbReference>
<dbReference type="CDD" id="cd13123">
    <property type="entry name" value="MATE_MurJ_like"/>
    <property type="match status" value="1"/>
</dbReference>
<feature type="transmembrane region" description="Helical" evidence="8">
    <location>
        <begin position="300"/>
        <end position="321"/>
    </location>
</feature>
<comment type="pathway">
    <text evidence="8">Cell wall biogenesis; peptidoglycan biosynthesis.</text>
</comment>
<feature type="transmembrane region" description="Helical" evidence="8">
    <location>
        <begin position="446"/>
        <end position="466"/>
    </location>
</feature>
<feature type="transmembrane region" description="Helical" evidence="8">
    <location>
        <begin position="221"/>
        <end position="241"/>
    </location>
</feature>